<keyword evidence="6" id="KW-0413">Isomerase</keyword>
<dbReference type="InterPro" id="IPR001240">
    <property type="entry name" value="PRAI_dom"/>
</dbReference>
<protein>
    <recommendedName>
        <fullName evidence="2">phosphoribosylanthranilate isomerase</fullName>
        <ecNumber evidence="2">5.3.1.24</ecNumber>
    </recommendedName>
</protein>
<gene>
    <name evidence="8" type="ORF">METZ01_LOCUS112103</name>
</gene>
<keyword evidence="5" id="KW-0057">Aromatic amino acid biosynthesis</keyword>
<dbReference type="GO" id="GO:0004640">
    <property type="term" value="F:phosphoribosylanthranilate isomerase activity"/>
    <property type="evidence" value="ECO:0007669"/>
    <property type="project" value="UniProtKB-EC"/>
</dbReference>
<dbReference type="UniPathway" id="UPA00035">
    <property type="reaction ID" value="UER00042"/>
</dbReference>
<dbReference type="Pfam" id="PF00697">
    <property type="entry name" value="PRAI"/>
    <property type="match status" value="1"/>
</dbReference>
<dbReference type="HAMAP" id="MF_00135">
    <property type="entry name" value="PRAI"/>
    <property type="match status" value="1"/>
</dbReference>
<feature type="non-terminal residue" evidence="8">
    <location>
        <position position="1"/>
    </location>
</feature>
<evidence type="ECO:0000256" key="3">
    <source>
        <dbReference type="ARBA" id="ARBA00022605"/>
    </source>
</evidence>
<dbReference type="AlphaFoldDB" id="A0A381X389"/>
<evidence type="ECO:0000256" key="5">
    <source>
        <dbReference type="ARBA" id="ARBA00023141"/>
    </source>
</evidence>
<dbReference type="PANTHER" id="PTHR42894:SF1">
    <property type="entry name" value="N-(5'-PHOSPHORIBOSYL)ANTHRANILATE ISOMERASE"/>
    <property type="match status" value="1"/>
</dbReference>
<comment type="pathway">
    <text evidence="1">Amino-acid biosynthesis; L-tryptophan biosynthesis; L-tryptophan from chorismate: step 3/5.</text>
</comment>
<dbReference type="InterPro" id="IPR013785">
    <property type="entry name" value="Aldolase_TIM"/>
</dbReference>
<evidence type="ECO:0000256" key="6">
    <source>
        <dbReference type="ARBA" id="ARBA00023235"/>
    </source>
</evidence>
<feature type="domain" description="N-(5'phosphoribosyl) anthranilate isomerase (PRAI)" evidence="7">
    <location>
        <begin position="4"/>
        <end position="194"/>
    </location>
</feature>
<proteinExistence type="inferred from homology"/>
<reference evidence="8" key="1">
    <citation type="submission" date="2018-05" db="EMBL/GenBank/DDBJ databases">
        <authorList>
            <person name="Lanie J.A."/>
            <person name="Ng W.-L."/>
            <person name="Kazmierczak K.M."/>
            <person name="Andrzejewski T.M."/>
            <person name="Davidsen T.M."/>
            <person name="Wayne K.J."/>
            <person name="Tettelin H."/>
            <person name="Glass J.I."/>
            <person name="Rusch D."/>
            <person name="Podicherti R."/>
            <person name="Tsui H.-C.T."/>
            <person name="Winkler M.E."/>
        </authorList>
    </citation>
    <scope>NUCLEOTIDE SEQUENCE</scope>
</reference>
<dbReference type="Gene3D" id="3.20.20.70">
    <property type="entry name" value="Aldolase class I"/>
    <property type="match status" value="1"/>
</dbReference>
<evidence type="ECO:0000313" key="8">
    <source>
        <dbReference type="EMBL" id="SVA59249.1"/>
    </source>
</evidence>
<name>A0A381X389_9ZZZZ</name>
<dbReference type="SUPFAM" id="SSF51366">
    <property type="entry name" value="Ribulose-phoshate binding barrel"/>
    <property type="match status" value="1"/>
</dbReference>
<keyword evidence="3" id="KW-0028">Amino-acid biosynthesis</keyword>
<accession>A0A381X389</accession>
<evidence type="ECO:0000256" key="1">
    <source>
        <dbReference type="ARBA" id="ARBA00004664"/>
    </source>
</evidence>
<dbReference type="InterPro" id="IPR011060">
    <property type="entry name" value="RibuloseP-bd_barrel"/>
</dbReference>
<dbReference type="InterPro" id="IPR044643">
    <property type="entry name" value="TrpF_fam"/>
</dbReference>
<evidence type="ECO:0000256" key="4">
    <source>
        <dbReference type="ARBA" id="ARBA00022822"/>
    </source>
</evidence>
<dbReference type="CDD" id="cd00405">
    <property type="entry name" value="PRAI"/>
    <property type="match status" value="1"/>
</dbReference>
<dbReference type="PANTHER" id="PTHR42894">
    <property type="entry name" value="N-(5'-PHOSPHORIBOSYL)ANTHRANILATE ISOMERASE"/>
    <property type="match status" value="1"/>
</dbReference>
<organism evidence="8">
    <name type="scientific">marine metagenome</name>
    <dbReference type="NCBI Taxonomy" id="408172"/>
    <lineage>
        <taxon>unclassified sequences</taxon>
        <taxon>metagenomes</taxon>
        <taxon>ecological metagenomes</taxon>
    </lineage>
</organism>
<evidence type="ECO:0000256" key="2">
    <source>
        <dbReference type="ARBA" id="ARBA00012572"/>
    </source>
</evidence>
<dbReference type="GO" id="GO:0000162">
    <property type="term" value="P:L-tryptophan biosynthetic process"/>
    <property type="evidence" value="ECO:0007669"/>
    <property type="project" value="UniProtKB-UniPathway"/>
</dbReference>
<dbReference type="EMBL" id="UINC01013765">
    <property type="protein sequence ID" value="SVA59249.1"/>
    <property type="molecule type" value="Genomic_DNA"/>
</dbReference>
<sequence length="212" mass="22608">VAAQAGADFIGLVFVPSRRRRLELDLARELVEGLKSGPGGAPPVVGLFADQPLEEVNHAIETCNLDMVQLCGTESLDYCRDTKAEVIKVMHIPESPSLKSEGEMAQRIKAYRDSGCIVTLDSLVEGLQGGTGESFDWSIAADLAGKGNAFILAGGLSPENISEAVATVGPWGVDVSSGVETNGDKDQEKIRQFIINAKKLPAMNSHDQKSDR</sequence>
<dbReference type="EC" id="5.3.1.24" evidence="2"/>
<evidence type="ECO:0000259" key="7">
    <source>
        <dbReference type="Pfam" id="PF00697"/>
    </source>
</evidence>
<keyword evidence="4" id="KW-0822">Tryptophan biosynthesis</keyword>